<organism evidence="1 2">
    <name type="scientific">Flavobacterium arundinis</name>
    <dbReference type="NCBI Taxonomy" id="3139143"/>
    <lineage>
        <taxon>Bacteria</taxon>
        <taxon>Pseudomonadati</taxon>
        <taxon>Bacteroidota</taxon>
        <taxon>Flavobacteriia</taxon>
        <taxon>Flavobacteriales</taxon>
        <taxon>Flavobacteriaceae</taxon>
        <taxon>Flavobacterium</taxon>
    </lineage>
</organism>
<accession>A0ABU9HU50</accession>
<gene>
    <name evidence="1" type="ORF">AAEO56_05410</name>
</gene>
<dbReference type="Proteomes" id="UP001464555">
    <property type="component" value="Unassembled WGS sequence"/>
</dbReference>
<reference evidence="1 2" key="1">
    <citation type="submission" date="2024-04" db="EMBL/GenBank/DDBJ databases">
        <title>Flavobacterium sp. DGU11 16S ribosomal RNA gene Genome sequencing and assembly.</title>
        <authorList>
            <person name="Park S."/>
        </authorList>
    </citation>
    <scope>NUCLEOTIDE SEQUENCE [LARGE SCALE GENOMIC DNA]</scope>
    <source>
        <strain evidence="1 2">DGU11</strain>
    </source>
</reference>
<protein>
    <submittedName>
        <fullName evidence="1">Uncharacterized protein</fullName>
    </submittedName>
</protein>
<dbReference type="EMBL" id="JBBYHR010000002">
    <property type="protein sequence ID" value="MEL1243690.1"/>
    <property type="molecule type" value="Genomic_DNA"/>
</dbReference>
<name>A0ABU9HU50_9FLAO</name>
<proteinExistence type="predicted"/>
<keyword evidence="2" id="KW-1185">Reference proteome</keyword>
<evidence type="ECO:0000313" key="1">
    <source>
        <dbReference type="EMBL" id="MEL1243690.1"/>
    </source>
</evidence>
<comment type="caution">
    <text evidence="1">The sequence shown here is derived from an EMBL/GenBank/DDBJ whole genome shotgun (WGS) entry which is preliminary data.</text>
</comment>
<sequence length="66" mass="7638">MHDKLREFKAGLLVLQTENKDELNGVRLSRECSPYISIQSAGVDYRKEIPAKIRHKVEALLLKIFK</sequence>
<evidence type="ECO:0000313" key="2">
    <source>
        <dbReference type="Proteomes" id="UP001464555"/>
    </source>
</evidence>
<dbReference type="RefSeq" id="WP_341696003.1">
    <property type="nucleotide sequence ID" value="NZ_JBBYHR010000002.1"/>
</dbReference>